<keyword evidence="5" id="KW-0472">Membrane</keyword>
<evidence type="ECO:0000256" key="4">
    <source>
        <dbReference type="ARBA" id="ARBA00022679"/>
    </source>
</evidence>
<keyword evidence="2" id="KW-1003">Cell membrane</keyword>
<evidence type="ECO:0000256" key="2">
    <source>
        <dbReference type="ARBA" id="ARBA00022475"/>
    </source>
</evidence>
<evidence type="ECO:0000256" key="1">
    <source>
        <dbReference type="ARBA" id="ARBA00004533"/>
    </source>
</evidence>
<sequence length="296" mass="33606">MSANDVIREGFRERLEDYWHLGLHQILRRAPIDAASDLGSLLVRRNVKRNLPHIITGARHNLRRLKPEWSDDEVEAGVHRFLDNVGRVYAEFSLLHRLIAEGRVSFDADKFRTGWSPPRPMVMVMLHTGNWEVFPAALSHLGLPINSFYLPPEPAVHNAIVQKVRAELGVTLLHPGPRGVREALRLLRNARPFAIFGDDARGGETMAPLFGRPPREGGNLGLVSRFARSCDAELVICHCIRRHKSRFELHAGDIFRLSDTVGANGTVLDDIAYLNTLIEPIIREHADQWYFLDDRF</sequence>
<dbReference type="PANTHER" id="PTHR30606">
    <property type="entry name" value="LIPID A BIOSYNTHESIS LAUROYL ACYLTRANSFERASE"/>
    <property type="match status" value="1"/>
</dbReference>
<evidence type="ECO:0000256" key="6">
    <source>
        <dbReference type="ARBA" id="ARBA00023315"/>
    </source>
</evidence>
<accession>A0A9W6JXH8</accession>
<comment type="subcellular location">
    <subcellularLocation>
        <location evidence="1">Cell inner membrane</location>
    </subcellularLocation>
</comment>
<protein>
    <recommendedName>
        <fullName evidence="9">KDO2-lipid IV(A) lauroyltransferase</fullName>
    </recommendedName>
</protein>
<dbReference type="RefSeq" id="WP_213364127.1">
    <property type="nucleotide sequence ID" value="NZ_BSFM01000011.1"/>
</dbReference>
<dbReference type="GO" id="GO:0009247">
    <property type="term" value="P:glycolipid biosynthetic process"/>
    <property type="evidence" value="ECO:0007669"/>
    <property type="project" value="UniProtKB-ARBA"/>
</dbReference>
<dbReference type="Proteomes" id="UP001143330">
    <property type="component" value="Unassembled WGS sequence"/>
</dbReference>
<dbReference type="CDD" id="cd07984">
    <property type="entry name" value="LPLAT_LABLAT-like"/>
    <property type="match status" value="1"/>
</dbReference>
<dbReference type="Pfam" id="PF03279">
    <property type="entry name" value="Lip_A_acyltrans"/>
    <property type="match status" value="1"/>
</dbReference>
<dbReference type="EMBL" id="BSFM01000011">
    <property type="protein sequence ID" value="GLK83930.1"/>
    <property type="molecule type" value="Genomic_DNA"/>
</dbReference>
<keyword evidence="4" id="KW-0808">Transferase</keyword>
<evidence type="ECO:0008006" key="9">
    <source>
        <dbReference type="Google" id="ProtNLM"/>
    </source>
</evidence>
<dbReference type="PANTHER" id="PTHR30606:SF10">
    <property type="entry name" value="PHOSPHATIDYLINOSITOL MANNOSIDE ACYLTRANSFERASE"/>
    <property type="match status" value="1"/>
</dbReference>
<name>A0A9W6JXH8_9HYPH</name>
<evidence type="ECO:0000313" key="7">
    <source>
        <dbReference type="EMBL" id="GLK83930.1"/>
    </source>
</evidence>
<reference evidence="7" key="1">
    <citation type="journal article" date="2014" name="Int. J. Syst. Evol. Microbiol.">
        <title>Complete genome sequence of Corynebacterium casei LMG S-19264T (=DSM 44701T), isolated from a smear-ripened cheese.</title>
        <authorList>
            <consortium name="US DOE Joint Genome Institute (JGI-PGF)"/>
            <person name="Walter F."/>
            <person name="Albersmeier A."/>
            <person name="Kalinowski J."/>
            <person name="Ruckert C."/>
        </authorList>
    </citation>
    <scope>NUCLEOTIDE SEQUENCE</scope>
    <source>
        <strain evidence="7">VKM B-2789</strain>
    </source>
</reference>
<gene>
    <name evidence="7" type="ORF">GCM10017653_20000</name>
</gene>
<keyword evidence="6" id="KW-0012">Acyltransferase</keyword>
<evidence type="ECO:0000256" key="5">
    <source>
        <dbReference type="ARBA" id="ARBA00023136"/>
    </source>
</evidence>
<dbReference type="GO" id="GO:0016746">
    <property type="term" value="F:acyltransferase activity"/>
    <property type="evidence" value="ECO:0007669"/>
    <property type="project" value="UniProtKB-KW"/>
</dbReference>
<keyword evidence="3" id="KW-0997">Cell inner membrane</keyword>
<evidence type="ECO:0000256" key="3">
    <source>
        <dbReference type="ARBA" id="ARBA00022519"/>
    </source>
</evidence>
<keyword evidence="8" id="KW-1185">Reference proteome</keyword>
<organism evidence="7 8">
    <name type="scientific">Ancylobacter defluvii</name>
    <dbReference type="NCBI Taxonomy" id="1282440"/>
    <lineage>
        <taxon>Bacteria</taxon>
        <taxon>Pseudomonadati</taxon>
        <taxon>Pseudomonadota</taxon>
        <taxon>Alphaproteobacteria</taxon>
        <taxon>Hyphomicrobiales</taxon>
        <taxon>Xanthobacteraceae</taxon>
        <taxon>Ancylobacter</taxon>
    </lineage>
</organism>
<dbReference type="GO" id="GO:0005886">
    <property type="term" value="C:plasma membrane"/>
    <property type="evidence" value="ECO:0007669"/>
    <property type="project" value="UniProtKB-SubCell"/>
</dbReference>
<evidence type="ECO:0000313" key="8">
    <source>
        <dbReference type="Proteomes" id="UP001143330"/>
    </source>
</evidence>
<dbReference type="InterPro" id="IPR004960">
    <property type="entry name" value="LipA_acyltrans"/>
</dbReference>
<reference evidence="7" key="2">
    <citation type="submission" date="2023-01" db="EMBL/GenBank/DDBJ databases">
        <authorList>
            <person name="Sun Q."/>
            <person name="Evtushenko L."/>
        </authorList>
    </citation>
    <scope>NUCLEOTIDE SEQUENCE</scope>
    <source>
        <strain evidence="7">VKM B-2789</strain>
    </source>
</reference>
<comment type="caution">
    <text evidence="7">The sequence shown here is derived from an EMBL/GenBank/DDBJ whole genome shotgun (WGS) entry which is preliminary data.</text>
</comment>
<proteinExistence type="predicted"/>
<dbReference type="AlphaFoldDB" id="A0A9W6JXH8"/>